<organism evidence="2">
    <name type="scientific">marine sediment metagenome</name>
    <dbReference type="NCBI Taxonomy" id="412755"/>
    <lineage>
        <taxon>unclassified sequences</taxon>
        <taxon>metagenomes</taxon>
        <taxon>ecological metagenomes</taxon>
    </lineage>
</organism>
<evidence type="ECO:0000259" key="1">
    <source>
        <dbReference type="Pfam" id="PF00174"/>
    </source>
</evidence>
<dbReference type="InterPro" id="IPR000572">
    <property type="entry name" value="OxRdtase_Mopterin-bd_dom"/>
</dbReference>
<gene>
    <name evidence="2" type="ORF">LCGC14_1466010</name>
</gene>
<comment type="caution">
    <text evidence="2">The sequence shown here is derived from an EMBL/GenBank/DDBJ whole genome shotgun (WGS) entry which is preliminary data.</text>
</comment>
<sequence>MKIVSFVMSVFLSLILLSMIFIETDLSAAERVRKIRLSGELRDTAPHSVTIADLEKLPITEFSVMDPYKKEQRTYSGITVRDLVKHYAKDDVKTISIKATDGYEVQFTHSEWLRWDIMLATRLNGNHIPLRESGPARIVMPFDTALDMDKVIYRPKWIWLVSKIEFIFTTLSP</sequence>
<evidence type="ECO:0000313" key="2">
    <source>
        <dbReference type="EMBL" id="KKM67950.1"/>
    </source>
</evidence>
<reference evidence="2" key="1">
    <citation type="journal article" date="2015" name="Nature">
        <title>Complex archaea that bridge the gap between prokaryotes and eukaryotes.</title>
        <authorList>
            <person name="Spang A."/>
            <person name="Saw J.H."/>
            <person name="Jorgensen S.L."/>
            <person name="Zaremba-Niedzwiedzka K."/>
            <person name="Martijn J."/>
            <person name="Lind A.E."/>
            <person name="van Eijk R."/>
            <person name="Schleper C."/>
            <person name="Guy L."/>
            <person name="Ettema T.J."/>
        </authorList>
    </citation>
    <scope>NUCLEOTIDE SEQUENCE</scope>
</reference>
<dbReference type="InterPro" id="IPR036374">
    <property type="entry name" value="OxRdtase_Mopterin-bd_sf"/>
</dbReference>
<dbReference type="Pfam" id="PF00174">
    <property type="entry name" value="Oxidored_molyb"/>
    <property type="match status" value="1"/>
</dbReference>
<dbReference type="SUPFAM" id="SSF56524">
    <property type="entry name" value="Oxidoreductase molybdopterin-binding domain"/>
    <property type="match status" value="1"/>
</dbReference>
<dbReference type="AlphaFoldDB" id="A0A0F9LUE4"/>
<accession>A0A0F9LUE4</accession>
<dbReference type="EMBL" id="LAZR01010260">
    <property type="protein sequence ID" value="KKM67950.1"/>
    <property type="molecule type" value="Genomic_DNA"/>
</dbReference>
<protein>
    <recommendedName>
        <fullName evidence="1">Oxidoreductase molybdopterin-binding domain-containing protein</fullName>
    </recommendedName>
</protein>
<proteinExistence type="predicted"/>
<feature type="domain" description="Oxidoreductase molybdopterin-binding" evidence="1">
    <location>
        <begin position="72"/>
        <end position="152"/>
    </location>
</feature>
<dbReference type="Gene3D" id="3.90.420.10">
    <property type="entry name" value="Oxidoreductase, molybdopterin-binding domain"/>
    <property type="match status" value="1"/>
</dbReference>
<name>A0A0F9LUE4_9ZZZZ</name>